<comment type="function">
    <text evidence="1">Plays an important role in the elongation step of protein synthesis.</text>
</comment>
<dbReference type="OrthoDB" id="1227494at2759"/>
<evidence type="ECO:0000256" key="5">
    <source>
        <dbReference type="ARBA" id="ARBA00035301"/>
    </source>
</evidence>
<dbReference type="AlphaFoldDB" id="A0A6G0YGQ3"/>
<dbReference type="EMBL" id="VUJU01004148">
    <property type="protein sequence ID" value="KAF0755406.1"/>
    <property type="molecule type" value="Genomic_DNA"/>
</dbReference>
<dbReference type="PANTHER" id="PTHR21141">
    <property type="entry name" value="60S ACIDIC RIBOSOMAL PROTEIN FAMILY MEMBER"/>
    <property type="match status" value="1"/>
</dbReference>
<reference evidence="8 9" key="1">
    <citation type="submission" date="2019-08" db="EMBL/GenBank/DDBJ databases">
        <title>Whole genome of Aphis craccivora.</title>
        <authorList>
            <person name="Voronova N.V."/>
            <person name="Shulinski R.S."/>
            <person name="Bandarenka Y.V."/>
            <person name="Zhorov D.G."/>
            <person name="Warner D."/>
        </authorList>
    </citation>
    <scope>NUCLEOTIDE SEQUENCE [LARGE SCALE GENOMIC DNA]</scope>
    <source>
        <strain evidence="8">180601</strain>
        <tissue evidence="8">Whole Body</tissue>
    </source>
</reference>
<dbReference type="FunFam" id="1.10.10.1410:FF:000002">
    <property type="entry name" value="60S acidic ribosomal protein P2"/>
    <property type="match status" value="1"/>
</dbReference>
<proteinExistence type="inferred from homology"/>
<evidence type="ECO:0000256" key="7">
    <source>
        <dbReference type="SAM" id="MobiDB-lite"/>
    </source>
</evidence>
<dbReference type="CDD" id="cd05833">
    <property type="entry name" value="Ribosomal_P2"/>
    <property type="match status" value="1"/>
</dbReference>
<evidence type="ECO:0000256" key="2">
    <source>
        <dbReference type="ARBA" id="ARBA00005436"/>
    </source>
</evidence>
<evidence type="ECO:0000256" key="3">
    <source>
        <dbReference type="ARBA" id="ARBA00022980"/>
    </source>
</evidence>
<evidence type="ECO:0000313" key="8">
    <source>
        <dbReference type="EMBL" id="KAF0755406.1"/>
    </source>
</evidence>
<evidence type="ECO:0000256" key="4">
    <source>
        <dbReference type="ARBA" id="ARBA00023274"/>
    </source>
</evidence>
<keyword evidence="4" id="KW-0687">Ribonucleoprotein</keyword>
<comment type="similarity">
    <text evidence="2">Belongs to the eukaryotic ribosomal protein P1/P2 family.</text>
</comment>
<dbReference type="InterPro" id="IPR044076">
    <property type="entry name" value="Ribosomal_P2"/>
</dbReference>
<sequence>MRYVAAYLLGSLSGKEPSNDDIEKILSSVGIESDSSKVSLILKELKGKNVDEVIESGRSKLASVPTGAAVAASAGAGAAAPAATEEKAAKKEEKKEESDNESDDDMGFGLFN</sequence>
<keyword evidence="9" id="KW-1185">Reference proteome</keyword>
<dbReference type="GO" id="GO:0002182">
    <property type="term" value="P:cytoplasmic translational elongation"/>
    <property type="evidence" value="ECO:0007669"/>
    <property type="project" value="InterPro"/>
</dbReference>
<comment type="caution">
    <text evidence="8">The sequence shown here is derived from an EMBL/GenBank/DDBJ whole genome shotgun (WGS) entry which is preliminary data.</text>
</comment>
<name>A0A6G0YGQ3_APHCR</name>
<accession>A0A6G0YGQ3</accession>
<evidence type="ECO:0000256" key="6">
    <source>
        <dbReference type="ARBA" id="ARBA00035443"/>
    </source>
</evidence>
<protein>
    <recommendedName>
        <fullName evidence="5">Large ribosomal subunit protein P2</fullName>
    </recommendedName>
    <alternativeName>
        <fullName evidence="6">60S acidic ribosomal protein P2</fullName>
    </alternativeName>
</protein>
<feature type="compositionally biased region" description="Basic and acidic residues" evidence="7">
    <location>
        <begin position="84"/>
        <end position="97"/>
    </location>
</feature>
<gene>
    <name evidence="8" type="ORF">FWK35_00013567</name>
</gene>
<organism evidence="8 9">
    <name type="scientific">Aphis craccivora</name>
    <name type="common">Cowpea aphid</name>
    <dbReference type="NCBI Taxonomy" id="307492"/>
    <lineage>
        <taxon>Eukaryota</taxon>
        <taxon>Metazoa</taxon>
        <taxon>Ecdysozoa</taxon>
        <taxon>Arthropoda</taxon>
        <taxon>Hexapoda</taxon>
        <taxon>Insecta</taxon>
        <taxon>Pterygota</taxon>
        <taxon>Neoptera</taxon>
        <taxon>Paraneoptera</taxon>
        <taxon>Hemiptera</taxon>
        <taxon>Sternorrhyncha</taxon>
        <taxon>Aphidomorpha</taxon>
        <taxon>Aphidoidea</taxon>
        <taxon>Aphididae</taxon>
        <taxon>Aphidini</taxon>
        <taxon>Aphis</taxon>
        <taxon>Aphis</taxon>
    </lineage>
</organism>
<dbReference type="InterPro" id="IPR038716">
    <property type="entry name" value="P1/P2_N_sf"/>
</dbReference>
<dbReference type="InterPro" id="IPR027534">
    <property type="entry name" value="Ribosomal_P1/P2"/>
</dbReference>
<dbReference type="HAMAP" id="MF_01478">
    <property type="entry name" value="Ribosomal_L12_arch"/>
    <property type="match status" value="1"/>
</dbReference>
<feature type="compositionally biased region" description="Low complexity" evidence="7">
    <location>
        <begin position="74"/>
        <end position="83"/>
    </location>
</feature>
<dbReference type="GO" id="GO:0003735">
    <property type="term" value="F:structural constituent of ribosome"/>
    <property type="evidence" value="ECO:0007669"/>
    <property type="project" value="InterPro"/>
</dbReference>
<dbReference type="Pfam" id="PF00428">
    <property type="entry name" value="Ribosomal_60s"/>
    <property type="match status" value="1"/>
</dbReference>
<feature type="region of interest" description="Disordered" evidence="7">
    <location>
        <begin position="74"/>
        <end position="112"/>
    </location>
</feature>
<keyword evidence="3 8" id="KW-0689">Ribosomal protein</keyword>
<dbReference type="PANTHER" id="PTHR21141:SF5">
    <property type="entry name" value="LARGE RIBOSOMAL SUBUNIT PROTEIN P2"/>
    <property type="match status" value="1"/>
</dbReference>
<dbReference type="Proteomes" id="UP000478052">
    <property type="component" value="Unassembled WGS sequence"/>
</dbReference>
<evidence type="ECO:0000256" key="1">
    <source>
        <dbReference type="ARBA" id="ARBA00003362"/>
    </source>
</evidence>
<dbReference type="Gene3D" id="1.10.10.1410">
    <property type="match status" value="1"/>
</dbReference>
<evidence type="ECO:0000313" key="9">
    <source>
        <dbReference type="Proteomes" id="UP000478052"/>
    </source>
</evidence>
<dbReference type="GO" id="GO:0022625">
    <property type="term" value="C:cytosolic large ribosomal subunit"/>
    <property type="evidence" value="ECO:0007669"/>
    <property type="project" value="InterPro"/>
</dbReference>